<name>A0A2P5FJ67_TREOI</name>
<comment type="caution">
    <text evidence="1">The sequence shown here is derived from an EMBL/GenBank/DDBJ whole genome shotgun (WGS) entry which is preliminary data.</text>
</comment>
<dbReference type="Proteomes" id="UP000237000">
    <property type="component" value="Unassembled WGS sequence"/>
</dbReference>
<evidence type="ECO:0000313" key="1">
    <source>
        <dbReference type="EMBL" id="PON97840.1"/>
    </source>
</evidence>
<accession>A0A2P5FJ67</accession>
<sequence length="115" mass="13219">MRDLLDFKDSLRHFPEQLVCLRGSQLVPEQNDAVLGHQSLHGRDQRPHRLLDVDDVRGQDDVVRRLQGLYLIGVVPVEHGVLQGLREDGLVDLEVPLQRWHDRGYVGEDDVRQAQ</sequence>
<dbReference type="AlphaFoldDB" id="A0A2P5FJ67"/>
<evidence type="ECO:0000313" key="2">
    <source>
        <dbReference type="Proteomes" id="UP000237000"/>
    </source>
</evidence>
<dbReference type="EMBL" id="JXTC01000029">
    <property type="protein sequence ID" value="PON97840.1"/>
    <property type="molecule type" value="Genomic_DNA"/>
</dbReference>
<proteinExistence type="predicted"/>
<gene>
    <name evidence="1" type="ORF">TorRG33x02_064300</name>
</gene>
<keyword evidence="2" id="KW-1185">Reference proteome</keyword>
<dbReference type="OrthoDB" id="10385198at2759"/>
<organism evidence="1 2">
    <name type="scientific">Trema orientale</name>
    <name type="common">Charcoal tree</name>
    <name type="synonym">Celtis orientalis</name>
    <dbReference type="NCBI Taxonomy" id="63057"/>
    <lineage>
        <taxon>Eukaryota</taxon>
        <taxon>Viridiplantae</taxon>
        <taxon>Streptophyta</taxon>
        <taxon>Embryophyta</taxon>
        <taxon>Tracheophyta</taxon>
        <taxon>Spermatophyta</taxon>
        <taxon>Magnoliopsida</taxon>
        <taxon>eudicotyledons</taxon>
        <taxon>Gunneridae</taxon>
        <taxon>Pentapetalae</taxon>
        <taxon>rosids</taxon>
        <taxon>fabids</taxon>
        <taxon>Rosales</taxon>
        <taxon>Cannabaceae</taxon>
        <taxon>Trema</taxon>
    </lineage>
</organism>
<protein>
    <submittedName>
        <fullName evidence="1">Uncharacterized protein</fullName>
    </submittedName>
</protein>
<reference evidence="2" key="1">
    <citation type="submission" date="2016-06" db="EMBL/GenBank/DDBJ databases">
        <title>Parallel loss of symbiosis genes in relatives of nitrogen-fixing non-legume Parasponia.</title>
        <authorList>
            <person name="Van Velzen R."/>
            <person name="Holmer R."/>
            <person name="Bu F."/>
            <person name="Rutten L."/>
            <person name="Van Zeijl A."/>
            <person name="Liu W."/>
            <person name="Santuari L."/>
            <person name="Cao Q."/>
            <person name="Sharma T."/>
            <person name="Shen D."/>
            <person name="Roswanjaya Y."/>
            <person name="Wardhani T."/>
            <person name="Kalhor M.S."/>
            <person name="Jansen J."/>
            <person name="Van den Hoogen J."/>
            <person name="Gungor B."/>
            <person name="Hartog M."/>
            <person name="Hontelez J."/>
            <person name="Verver J."/>
            <person name="Yang W.-C."/>
            <person name="Schijlen E."/>
            <person name="Repin R."/>
            <person name="Schilthuizen M."/>
            <person name="Schranz E."/>
            <person name="Heidstra R."/>
            <person name="Miyata K."/>
            <person name="Fedorova E."/>
            <person name="Kohlen W."/>
            <person name="Bisseling T."/>
            <person name="Smit S."/>
            <person name="Geurts R."/>
        </authorList>
    </citation>
    <scope>NUCLEOTIDE SEQUENCE [LARGE SCALE GENOMIC DNA]</scope>
    <source>
        <strain evidence="2">cv. RG33-2</strain>
    </source>
</reference>
<dbReference type="InParanoid" id="A0A2P5FJ67"/>